<evidence type="ECO:0000313" key="2">
    <source>
        <dbReference type="Proteomes" id="UP000092993"/>
    </source>
</evidence>
<gene>
    <name evidence="1" type="ORF">A0H81_05658</name>
</gene>
<organism evidence="1 2">
    <name type="scientific">Grifola frondosa</name>
    <name type="common">Maitake</name>
    <name type="synonym">Polyporus frondosus</name>
    <dbReference type="NCBI Taxonomy" id="5627"/>
    <lineage>
        <taxon>Eukaryota</taxon>
        <taxon>Fungi</taxon>
        <taxon>Dikarya</taxon>
        <taxon>Basidiomycota</taxon>
        <taxon>Agaricomycotina</taxon>
        <taxon>Agaricomycetes</taxon>
        <taxon>Polyporales</taxon>
        <taxon>Grifolaceae</taxon>
        <taxon>Grifola</taxon>
    </lineage>
</organism>
<proteinExistence type="predicted"/>
<comment type="caution">
    <text evidence="1">The sequence shown here is derived from an EMBL/GenBank/DDBJ whole genome shotgun (WGS) entry which is preliminary data.</text>
</comment>
<sequence>MTSISCCDGDVSVVEEGCIPSTAILHWFDGVVLHVKDVSLEGLLLLGVNHQGHQLFERERRDISTNDLISRRELLLRMSGRAGDVVIVEETSWCRLATQMDTSWTIRTSVT</sequence>
<dbReference type="Proteomes" id="UP000092993">
    <property type="component" value="Unassembled WGS sequence"/>
</dbReference>
<keyword evidence="2" id="KW-1185">Reference proteome</keyword>
<protein>
    <submittedName>
        <fullName evidence="1">Uncharacterized protein</fullName>
    </submittedName>
</protein>
<accession>A0A1C7MCC7</accession>
<reference evidence="1 2" key="1">
    <citation type="submission" date="2016-03" db="EMBL/GenBank/DDBJ databases">
        <title>Whole genome sequencing of Grifola frondosa 9006-11.</title>
        <authorList>
            <person name="Min B."/>
            <person name="Park H."/>
            <person name="Kim J.-G."/>
            <person name="Cho H."/>
            <person name="Oh Y.-L."/>
            <person name="Kong W.-S."/>
            <person name="Choi I.-G."/>
        </authorList>
    </citation>
    <scope>NUCLEOTIDE SEQUENCE [LARGE SCALE GENOMIC DNA]</scope>
    <source>
        <strain evidence="1 2">9006-11</strain>
    </source>
</reference>
<dbReference type="EMBL" id="LUGG01000005">
    <property type="protein sequence ID" value="OBZ74565.1"/>
    <property type="molecule type" value="Genomic_DNA"/>
</dbReference>
<name>A0A1C7MCC7_GRIFR</name>
<evidence type="ECO:0000313" key="1">
    <source>
        <dbReference type="EMBL" id="OBZ74565.1"/>
    </source>
</evidence>
<dbReference type="AlphaFoldDB" id="A0A1C7MCC7"/>